<sequence>MVTFMYESGRKAQKSWRKLMKTLKFKRFHGKMVDFFKFLKNF</sequence>
<protein>
    <submittedName>
        <fullName evidence="1">Uncharacterized protein</fullName>
    </submittedName>
</protein>
<keyword evidence="2" id="KW-1185">Reference proteome</keyword>
<evidence type="ECO:0000313" key="1">
    <source>
        <dbReference type="EMBL" id="PWV97959.1"/>
    </source>
</evidence>
<dbReference type="AlphaFoldDB" id="A0A2V2YPJ8"/>
<name>A0A2V2YPJ8_9BACL</name>
<accession>A0A2V2YPJ8</accession>
<evidence type="ECO:0000313" key="2">
    <source>
        <dbReference type="Proteomes" id="UP000246635"/>
    </source>
</evidence>
<organism evidence="1 2">
    <name type="scientific">Paenibacillus cellulosilyticus</name>
    <dbReference type="NCBI Taxonomy" id="375489"/>
    <lineage>
        <taxon>Bacteria</taxon>
        <taxon>Bacillati</taxon>
        <taxon>Bacillota</taxon>
        <taxon>Bacilli</taxon>
        <taxon>Bacillales</taxon>
        <taxon>Paenibacillaceae</taxon>
        <taxon>Paenibacillus</taxon>
    </lineage>
</organism>
<proteinExistence type="predicted"/>
<comment type="caution">
    <text evidence="1">The sequence shown here is derived from an EMBL/GenBank/DDBJ whole genome shotgun (WGS) entry which is preliminary data.</text>
</comment>
<dbReference type="EMBL" id="QGTQ01000019">
    <property type="protein sequence ID" value="PWV97959.1"/>
    <property type="molecule type" value="Genomic_DNA"/>
</dbReference>
<reference evidence="1 2" key="1">
    <citation type="submission" date="2018-05" db="EMBL/GenBank/DDBJ databases">
        <title>Genomic Encyclopedia of Type Strains, Phase III (KMG-III): the genomes of soil and plant-associated and newly described type strains.</title>
        <authorList>
            <person name="Whitman W."/>
        </authorList>
    </citation>
    <scope>NUCLEOTIDE SEQUENCE [LARGE SCALE GENOMIC DNA]</scope>
    <source>
        <strain evidence="1 2">CECT 5696</strain>
    </source>
</reference>
<gene>
    <name evidence="1" type="ORF">DFQ01_11941</name>
</gene>
<dbReference type="Proteomes" id="UP000246635">
    <property type="component" value="Unassembled WGS sequence"/>
</dbReference>